<keyword evidence="1" id="KW-0808">Transferase</keyword>
<dbReference type="AlphaFoldDB" id="A0A4U2Z4M0"/>
<dbReference type="Proteomes" id="UP000309561">
    <property type="component" value="Unassembled WGS sequence"/>
</dbReference>
<dbReference type="RefSeq" id="WP_137015046.1">
    <property type="nucleotide sequence ID" value="NZ_SZPX01000008.1"/>
</dbReference>
<keyword evidence="1" id="KW-0012">Acyltransferase</keyword>
<dbReference type="GO" id="GO:0016746">
    <property type="term" value="F:acyltransferase activity"/>
    <property type="evidence" value="ECO:0007669"/>
    <property type="project" value="UniProtKB-KW"/>
</dbReference>
<dbReference type="Gene3D" id="3.40.630.30">
    <property type="match status" value="1"/>
</dbReference>
<comment type="caution">
    <text evidence="1">The sequence shown here is derived from an EMBL/GenBank/DDBJ whole genome shotgun (WGS) entry which is preliminary data.</text>
</comment>
<dbReference type="EMBL" id="SZPX01000008">
    <property type="protein sequence ID" value="TKI68430.1"/>
    <property type="molecule type" value="Genomic_DNA"/>
</dbReference>
<keyword evidence="2" id="KW-1185">Reference proteome</keyword>
<name>A0A4U2Z4M0_9BACT</name>
<proteinExistence type="predicted"/>
<organism evidence="1 2">
    <name type="scientific">Sulfurimonas crateris</name>
    <dbReference type="NCBI Taxonomy" id="2574727"/>
    <lineage>
        <taxon>Bacteria</taxon>
        <taxon>Pseudomonadati</taxon>
        <taxon>Campylobacterota</taxon>
        <taxon>Epsilonproteobacteria</taxon>
        <taxon>Campylobacterales</taxon>
        <taxon>Sulfurimonadaceae</taxon>
        <taxon>Sulfurimonas</taxon>
    </lineage>
</organism>
<protein>
    <submittedName>
        <fullName evidence="1">Acyl-CoA acyltransferase</fullName>
    </submittedName>
</protein>
<dbReference type="SUPFAM" id="SSF55729">
    <property type="entry name" value="Acyl-CoA N-acyltransferases (Nat)"/>
    <property type="match status" value="1"/>
</dbReference>
<gene>
    <name evidence="1" type="ORF">FCU45_10480</name>
</gene>
<sequence>MSINIRKATSDDAPFLAQMILQSTRADKKIGIYDLIFKTKNDKDVLDYLEKLTNTNSRSSCHYSNFLIAEIDGKSVGSLCSYEPRIATREVFLEALSEIGVDGEESEYLGLMEICSFPINTRTLIFDYMEELEGFMDVGILKALMHKSLLTARLKGYRIAQTIVEIGSLETLLYYKKLGFKEVKQKECDPYKEIFGRAGLILLSIEF</sequence>
<dbReference type="InterPro" id="IPR016181">
    <property type="entry name" value="Acyl_CoA_acyltransferase"/>
</dbReference>
<evidence type="ECO:0000313" key="2">
    <source>
        <dbReference type="Proteomes" id="UP000309561"/>
    </source>
</evidence>
<evidence type="ECO:0000313" key="1">
    <source>
        <dbReference type="EMBL" id="TKI68430.1"/>
    </source>
</evidence>
<accession>A0A4U2Z4M0</accession>
<dbReference type="OrthoDB" id="5333814at2"/>
<reference evidence="1 2" key="1">
    <citation type="submission" date="2019-04" db="EMBL/GenBank/DDBJ databases">
        <title>Sulfurimonas crateris sp. nov. a facultative anaerobic sulfur-oxidizing chemolithautotrophic bacterium isolated from a terrestrial mud vulcano.</title>
        <authorList>
            <person name="Ratnikova N.M."/>
            <person name="Slobodkin A.I."/>
            <person name="Merkel A.Y."/>
            <person name="Novikov A."/>
            <person name="Bonch-Osmolovskaya E.A."/>
            <person name="Slobodkina G.B."/>
        </authorList>
    </citation>
    <scope>NUCLEOTIDE SEQUENCE [LARGE SCALE GENOMIC DNA]</scope>
    <source>
        <strain evidence="1 2">SN118</strain>
    </source>
</reference>